<feature type="binding site" evidence="5">
    <location>
        <position position="250"/>
    </location>
    <ligand>
        <name>substrate</name>
    </ligand>
</feature>
<feature type="active site" evidence="4">
    <location>
        <position position="233"/>
    </location>
</feature>
<dbReference type="InterPro" id="IPR007724">
    <property type="entry name" value="Poly_GlycHdrlase"/>
</dbReference>
<dbReference type="InterPro" id="IPR046372">
    <property type="entry name" value="PARG_cat_C"/>
</dbReference>
<evidence type="ECO:0000256" key="2">
    <source>
        <dbReference type="ARBA" id="ARBA00012255"/>
    </source>
</evidence>
<accession>A0A8K0DJ02</accession>
<evidence type="ECO:0000256" key="4">
    <source>
        <dbReference type="PIRSR" id="PIRSR607724-1"/>
    </source>
</evidence>
<keyword evidence="9" id="KW-1185">Reference proteome</keyword>
<feature type="binding site" evidence="5">
    <location>
        <position position="291"/>
    </location>
    <ligand>
        <name>substrate</name>
    </ligand>
</feature>
<dbReference type="EC" id="3.2.1.143" evidence="2"/>
<dbReference type="Proteomes" id="UP000801492">
    <property type="component" value="Unassembled WGS sequence"/>
</dbReference>
<feature type="domain" description="PARG catalytic Macro" evidence="6">
    <location>
        <begin position="200"/>
        <end position="402"/>
    </location>
</feature>
<dbReference type="GO" id="GO:0006282">
    <property type="term" value="P:regulation of DNA repair"/>
    <property type="evidence" value="ECO:0007669"/>
    <property type="project" value="InterPro"/>
</dbReference>
<dbReference type="PANTHER" id="PTHR12837:SF15">
    <property type="entry name" value="POLY(ADP-RIBOSE) GLYCOHYDROLASE"/>
    <property type="match status" value="1"/>
</dbReference>
<dbReference type="PANTHER" id="PTHR12837">
    <property type="entry name" value="POLY ADP-RIBOSE GLYCOHYDROLASE"/>
    <property type="match status" value="1"/>
</dbReference>
<evidence type="ECO:0000259" key="7">
    <source>
        <dbReference type="Pfam" id="PF20811"/>
    </source>
</evidence>
<dbReference type="AlphaFoldDB" id="A0A8K0DJ02"/>
<evidence type="ECO:0000256" key="5">
    <source>
        <dbReference type="PIRSR" id="PIRSR607724-2"/>
    </source>
</evidence>
<reference evidence="8" key="1">
    <citation type="submission" date="2019-08" db="EMBL/GenBank/DDBJ databases">
        <title>The genome of the North American firefly Photinus pyralis.</title>
        <authorList>
            <consortium name="Photinus pyralis genome working group"/>
            <person name="Fallon T.R."/>
            <person name="Sander Lower S.E."/>
            <person name="Weng J.-K."/>
        </authorList>
    </citation>
    <scope>NUCLEOTIDE SEQUENCE</scope>
    <source>
        <strain evidence="8">TRF0915ILg1</strain>
        <tissue evidence="8">Whole body</tissue>
    </source>
</reference>
<feature type="active site" evidence="4">
    <location>
        <position position="251"/>
    </location>
</feature>
<proteinExistence type="inferred from homology"/>
<dbReference type="GO" id="GO:1990966">
    <property type="term" value="P:ATP generation from poly-ADP-D-ribose"/>
    <property type="evidence" value="ECO:0007669"/>
    <property type="project" value="TreeGrafter"/>
</dbReference>
<dbReference type="OrthoDB" id="1937899at2759"/>
<sequence length="470" mass="53705">MMIMCECHIHQKNLFPVKNENDEKTLKQRWEIIQESLLQPIHSSKELEVVISSYNTRLPKFLALHHFFENILEEDETRQFFETLLPRIIELALSLPDILPGNIPLLKQGCSKSISLSQLQIASLLANAFLCTFPWRKDSAVSYPGINFARLFAAHLRPKREQAVAEKLKCVCHYFRRVTTQKPVGVVTFERKHFSKSQLPRWDRLDNNLGNTRIHVSSTGVIEDEGSGLLQVDFANKNVGGGVLGFGCVQEEIRFIICPELIVSRLFTEQLGPTEALVVTGAERFSNYTGYGDSFVWSGNCSDTTPHDNSGRRRTSIVAIDALRFTRPIEQYNTSNVFREINKAYAGFHSRFEGPLPPVATGNWGCGAFRGDPNLKSLIQLMACSAARRDMVYFTFGDSQLCNSIHEIYIFLATNQVTISQLWRYLCQFANAKVKSEHLFSYIQQAHFDSKRQLCIKDFFLFQQEEIRKK</sequence>
<dbReference type="GO" id="GO:0005737">
    <property type="term" value="C:cytoplasm"/>
    <property type="evidence" value="ECO:0007669"/>
    <property type="project" value="TreeGrafter"/>
</dbReference>
<evidence type="ECO:0000256" key="1">
    <source>
        <dbReference type="ARBA" id="ARBA00009545"/>
    </source>
</evidence>
<dbReference type="Pfam" id="PF05028">
    <property type="entry name" value="PARG_cat_C"/>
    <property type="match status" value="1"/>
</dbReference>
<evidence type="ECO:0000313" key="9">
    <source>
        <dbReference type="Proteomes" id="UP000801492"/>
    </source>
</evidence>
<feature type="binding site" evidence="5">
    <location>
        <position position="236"/>
    </location>
    <ligand>
        <name>substrate</name>
    </ligand>
</feature>
<dbReference type="GO" id="GO:0005634">
    <property type="term" value="C:nucleus"/>
    <property type="evidence" value="ECO:0007669"/>
    <property type="project" value="TreeGrafter"/>
</dbReference>
<dbReference type="EMBL" id="VTPC01000626">
    <property type="protein sequence ID" value="KAF2904999.1"/>
    <property type="molecule type" value="Genomic_DNA"/>
</dbReference>
<dbReference type="Pfam" id="PF20811">
    <property type="entry name" value="PARG_cat_N"/>
    <property type="match status" value="1"/>
</dbReference>
<comment type="caution">
    <text evidence="8">The sequence shown here is derived from an EMBL/GenBank/DDBJ whole genome shotgun (WGS) entry which is preliminary data.</text>
</comment>
<name>A0A8K0DJ02_IGNLU</name>
<dbReference type="GO" id="GO:0009225">
    <property type="term" value="P:nucleotide-sugar metabolic process"/>
    <property type="evidence" value="ECO:0007669"/>
    <property type="project" value="TreeGrafter"/>
</dbReference>
<organism evidence="8 9">
    <name type="scientific">Ignelater luminosus</name>
    <name type="common">Cucubano</name>
    <name type="synonym">Pyrophorus luminosus</name>
    <dbReference type="NCBI Taxonomy" id="2038154"/>
    <lineage>
        <taxon>Eukaryota</taxon>
        <taxon>Metazoa</taxon>
        <taxon>Ecdysozoa</taxon>
        <taxon>Arthropoda</taxon>
        <taxon>Hexapoda</taxon>
        <taxon>Insecta</taxon>
        <taxon>Pterygota</taxon>
        <taxon>Neoptera</taxon>
        <taxon>Endopterygota</taxon>
        <taxon>Coleoptera</taxon>
        <taxon>Polyphaga</taxon>
        <taxon>Elateriformia</taxon>
        <taxon>Elateroidea</taxon>
        <taxon>Elateridae</taxon>
        <taxon>Agrypninae</taxon>
        <taxon>Pyrophorini</taxon>
        <taxon>Ignelater</taxon>
    </lineage>
</organism>
<feature type="domain" description="PARG helical" evidence="7">
    <location>
        <begin position="72"/>
        <end position="191"/>
    </location>
</feature>
<comment type="similarity">
    <text evidence="1">Belongs to the poly(ADP-ribose) glycohydrolase family.</text>
</comment>
<feature type="active site" evidence="4">
    <location>
        <position position="252"/>
    </location>
</feature>
<keyword evidence="3" id="KW-0378">Hydrolase</keyword>
<dbReference type="GO" id="GO:0004649">
    <property type="term" value="F:poly(ADP-ribose) glycohydrolase activity"/>
    <property type="evidence" value="ECO:0007669"/>
    <property type="project" value="UniProtKB-EC"/>
</dbReference>
<gene>
    <name evidence="8" type="ORF">ILUMI_01183</name>
</gene>
<protein>
    <recommendedName>
        <fullName evidence="2">poly(ADP-ribose) glycohydrolase</fullName>
        <ecNumber evidence="2">3.2.1.143</ecNumber>
    </recommendedName>
</protein>
<evidence type="ECO:0000313" key="8">
    <source>
        <dbReference type="EMBL" id="KAF2904999.1"/>
    </source>
</evidence>
<dbReference type="InterPro" id="IPR048362">
    <property type="entry name" value="PARG_helical"/>
</dbReference>
<evidence type="ECO:0000256" key="3">
    <source>
        <dbReference type="ARBA" id="ARBA00022801"/>
    </source>
</evidence>
<dbReference type="GO" id="GO:0005975">
    <property type="term" value="P:carbohydrate metabolic process"/>
    <property type="evidence" value="ECO:0007669"/>
    <property type="project" value="InterPro"/>
</dbReference>
<evidence type="ECO:0000259" key="6">
    <source>
        <dbReference type="Pfam" id="PF05028"/>
    </source>
</evidence>